<dbReference type="EMBL" id="JPGG01000016">
    <property type="protein sequence ID" value="KGC13342.1"/>
    <property type="molecule type" value="Genomic_DNA"/>
</dbReference>
<dbReference type="AlphaFoldDB" id="A0AAW3EXI9"/>
<evidence type="ECO:0000313" key="3">
    <source>
        <dbReference type="Proteomes" id="UP000029590"/>
    </source>
</evidence>
<feature type="compositionally biased region" description="Basic residues" evidence="1">
    <location>
        <begin position="63"/>
        <end position="72"/>
    </location>
</feature>
<proteinExistence type="predicted"/>
<sequence length="72" mass="7531">MPESNLSLLGRLSVAIGSFFAILGNGKLAAEVRDLRNGVTPAAAPVAPAAPQPAPAKPQARPPSRRSRHRRP</sequence>
<organism evidence="2 3">
    <name type="scientific">Burkholderia gladioli</name>
    <name type="common">Pseudomonas marginata</name>
    <name type="synonym">Phytomonas marginata</name>
    <dbReference type="NCBI Taxonomy" id="28095"/>
    <lineage>
        <taxon>Bacteria</taxon>
        <taxon>Pseudomonadati</taxon>
        <taxon>Pseudomonadota</taxon>
        <taxon>Betaproteobacteria</taxon>
        <taxon>Burkholderiales</taxon>
        <taxon>Burkholderiaceae</taxon>
        <taxon>Burkholderia</taxon>
    </lineage>
</organism>
<protein>
    <submittedName>
        <fullName evidence="2">Uncharacterized protein</fullName>
    </submittedName>
</protein>
<evidence type="ECO:0000256" key="1">
    <source>
        <dbReference type="SAM" id="MobiDB-lite"/>
    </source>
</evidence>
<name>A0AAW3EXI9_BURGA</name>
<reference evidence="2 3" key="1">
    <citation type="submission" date="2014-04" db="EMBL/GenBank/DDBJ databases">
        <authorList>
            <person name="Bishop-Lilly K.A."/>
            <person name="Broomall S.M."/>
            <person name="Chain P.S."/>
            <person name="Chertkov O."/>
            <person name="Coyne S.R."/>
            <person name="Daligault H.E."/>
            <person name="Davenport K.W."/>
            <person name="Erkkila T."/>
            <person name="Frey K.G."/>
            <person name="Gibbons H.S."/>
            <person name="Gu W."/>
            <person name="Jaissle J."/>
            <person name="Johnson S.L."/>
            <person name="Koroleva G.I."/>
            <person name="Ladner J.T."/>
            <person name="Lo C.-C."/>
            <person name="Minogue T.D."/>
            <person name="Munk C."/>
            <person name="Palacios G.F."/>
            <person name="Redden C.L."/>
            <person name="Rosenzweig C.N."/>
            <person name="Scholz M.B."/>
            <person name="Teshima H."/>
            <person name="Xu Y."/>
        </authorList>
    </citation>
    <scope>NUCLEOTIDE SEQUENCE [LARGE SCALE GENOMIC DNA]</scope>
    <source>
        <strain evidence="3">gladioli</strain>
    </source>
</reference>
<evidence type="ECO:0000313" key="2">
    <source>
        <dbReference type="EMBL" id="KGC13342.1"/>
    </source>
</evidence>
<dbReference type="Proteomes" id="UP000029590">
    <property type="component" value="Unassembled WGS sequence"/>
</dbReference>
<accession>A0AAW3EXI9</accession>
<gene>
    <name evidence="2" type="ORF">DM48_630</name>
</gene>
<feature type="region of interest" description="Disordered" evidence="1">
    <location>
        <begin position="43"/>
        <end position="72"/>
    </location>
</feature>
<comment type="caution">
    <text evidence="2">The sequence shown here is derived from an EMBL/GenBank/DDBJ whole genome shotgun (WGS) entry which is preliminary data.</text>
</comment>